<proteinExistence type="predicted"/>
<gene>
    <name evidence="1" type="ORF">MERR_LOCUS21543</name>
</gene>
<dbReference type="AlphaFoldDB" id="A0A6D2IYI5"/>
<sequence>MREKKLLDMGIKPIISRTRMARRSEEIGHCRELMPLLDSSTYKITAYNTRHQEEESLVLEGSSHHLCAAGVPTDKRSLLHQVGWTSSFARPTFSLSTRSWMGDSNSKEPELDRAEDRAEIKLKISPGECDLGEPECYYFEEYEAPRMNPSVVAAHKRIGLLQKFNKWQGKAMERCKSPWTRW</sequence>
<dbReference type="OrthoDB" id="10517735at2759"/>
<name>A0A6D2IYI5_9BRAS</name>
<dbReference type="EMBL" id="CACVBM020001144">
    <property type="protein sequence ID" value="CAA7034308.1"/>
    <property type="molecule type" value="Genomic_DNA"/>
</dbReference>
<comment type="caution">
    <text evidence="1">The sequence shown here is derived from an EMBL/GenBank/DDBJ whole genome shotgun (WGS) entry which is preliminary data.</text>
</comment>
<keyword evidence="2" id="KW-1185">Reference proteome</keyword>
<dbReference type="Proteomes" id="UP000467841">
    <property type="component" value="Unassembled WGS sequence"/>
</dbReference>
<reference evidence="1" key="1">
    <citation type="submission" date="2020-01" db="EMBL/GenBank/DDBJ databases">
        <authorList>
            <person name="Mishra B."/>
        </authorList>
    </citation>
    <scope>NUCLEOTIDE SEQUENCE [LARGE SCALE GENOMIC DNA]</scope>
</reference>
<evidence type="ECO:0000313" key="2">
    <source>
        <dbReference type="Proteomes" id="UP000467841"/>
    </source>
</evidence>
<organism evidence="1 2">
    <name type="scientific">Microthlaspi erraticum</name>
    <dbReference type="NCBI Taxonomy" id="1685480"/>
    <lineage>
        <taxon>Eukaryota</taxon>
        <taxon>Viridiplantae</taxon>
        <taxon>Streptophyta</taxon>
        <taxon>Embryophyta</taxon>
        <taxon>Tracheophyta</taxon>
        <taxon>Spermatophyta</taxon>
        <taxon>Magnoliopsida</taxon>
        <taxon>eudicotyledons</taxon>
        <taxon>Gunneridae</taxon>
        <taxon>Pentapetalae</taxon>
        <taxon>rosids</taxon>
        <taxon>malvids</taxon>
        <taxon>Brassicales</taxon>
        <taxon>Brassicaceae</taxon>
        <taxon>Coluteocarpeae</taxon>
        <taxon>Microthlaspi</taxon>
    </lineage>
</organism>
<evidence type="ECO:0000313" key="1">
    <source>
        <dbReference type="EMBL" id="CAA7034308.1"/>
    </source>
</evidence>
<accession>A0A6D2IYI5</accession>
<protein>
    <submittedName>
        <fullName evidence="1">Uncharacterized protein</fullName>
    </submittedName>
</protein>